<comment type="caution">
    <text evidence="6">The sequence shown here is derived from an EMBL/GenBank/DDBJ whole genome shotgun (WGS) entry which is preliminary data.</text>
</comment>
<gene>
    <name evidence="6" type="ORF">WJX84_002020</name>
</gene>
<dbReference type="Proteomes" id="UP001485043">
    <property type="component" value="Unassembled WGS sequence"/>
</dbReference>
<comment type="cofactor">
    <cofactor evidence="1 4">
        <name>pyridoxal 5'-phosphate</name>
        <dbReference type="ChEBI" id="CHEBI:597326"/>
    </cofactor>
</comment>
<dbReference type="PANTHER" id="PTHR43586">
    <property type="entry name" value="CYSTEINE DESULFURASE"/>
    <property type="match status" value="1"/>
</dbReference>
<keyword evidence="7" id="KW-1185">Reference proteome</keyword>
<organism evidence="6 7">
    <name type="scientific">Apatococcus fuscideae</name>
    <dbReference type="NCBI Taxonomy" id="2026836"/>
    <lineage>
        <taxon>Eukaryota</taxon>
        <taxon>Viridiplantae</taxon>
        <taxon>Chlorophyta</taxon>
        <taxon>core chlorophytes</taxon>
        <taxon>Trebouxiophyceae</taxon>
        <taxon>Chlorellales</taxon>
        <taxon>Chlorellaceae</taxon>
        <taxon>Apatococcus</taxon>
    </lineage>
</organism>
<dbReference type="InterPro" id="IPR000192">
    <property type="entry name" value="Aminotrans_V_dom"/>
</dbReference>
<evidence type="ECO:0000256" key="3">
    <source>
        <dbReference type="RuleBase" id="RU004075"/>
    </source>
</evidence>
<dbReference type="PROSITE" id="PS00595">
    <property type="entry name" value="AA_TRANSFER_CLASS_5"/>
    <property type="match status" value="1"/>
</dbReference>
<dbReference type="InterPro" id="IPR015424">
    <property type="entry name" value="PyrdxlP-dep_Trfase"/>
</dbReference>
<keyword evidence="2" id="KW-0663">Pyridoxal phosphate</keyword>
<dbReference type="Gene3D" id="3.90.1150.10">
    <property type="entry name" value="Aspartate Aminotransferase, domain 1"/>
    <property type="match status" value="1"/>
</dbReference>
<comment type="similarity">
    <text evidence="3">Belongs to the class-V pyridoxal-phosphate-dependent aminotransferase family.</text>
</comment>
<proteinExistence type="inferred from homology"/>
<evidence type="ECO:0000313" key="7">
    <source>
        <dbReference type="Proteomes" id="UP001485043"/>
    </source>
</evidence>
<dbReference type="SUPFAM" id="SSF53383">
    <property type="entry name" value="PLP-dependent transferases"/>
    <property type="match status" value="1"/>
</dbReference>
<evidence type="ECO:0000256" key="4">
    <source>
        <dbReference type="RuleBase" id="RU004504"/>
    </source>
</evidence>
<evidence type="ECO:0000256" key="1">
    <source>
        <dbReference type="ARBA" id="ARBA00001933"/>
    </source>
</evidence>
<accession>A0AAW1T1Z5</accession>
<dbReference type="Pfam" id="PF00266">
    <property type="entry name" value="Aminotran_5"/>
    <property type="match status" value="1"/>
</dbReference>
<dbReference type="AlphaFoldDB" id="A0AAW1T1Z5"/>
<dbReference type="PANTHER" id="PTHR43586:SF24">
    <property type="entry name" value="BLR4730 PROTEIN"/>
    <property type="match status" value="1"/>
</dbReference>
<dbReference type="Gene3D" id="3.40.640.10">
    <property type="entry name" value="Type I PLP-dependent aspartate aminotransferase-like (Major domain)"/>
    <property type="match status" value="1"/>
</dbReference>
<reference evidence="6 7" key="1">
    <citation type="journal article" date="2024" name="Nat. Commun.">
        <title>Phylogenomics reveals the evolutionary origins of lichenization in chlorophyte algae.</title>
        <authorList>
            <person name="Puginier C."/>
            <person name="Libourel C."/>
            <person name="Otte J."/>
            <person name="Skaloud P."/>
            <person name="Haon M."/>
            <person name="Grisel S."/>
            <person name="Petersen M."/>
            <person name="Berrin J.G."/>
            <person name="Delaux P.M."/>
            <person name="Dal Grande F."/>
            <person name="Keller J."/>
        </authorList>
    </citation>
    <scope>NUCLEOTIDE SEQUENCE [LARGE SCALE GENOMIC DNA]</scope>
    <source>
        <strain evidence="6 7">SAG 2523</strain>
    </source>
</reference>
<name>A0AAW1T1Z5_9CHLO</name>
<sequence>MIDVAQARSDTPGSKRRVHFNNAGAALLTNSVLGAQHAYLDLEASLGGYEAVDQEQAALDRPYTALAAMLNCEPDEIAIMTSATTAWQQVFFGLPLAKGDRILTSQAEYGSNYLAYIQAMRRHQVEVEVIPEDDSGDIDIPALESLIQRGPSRPVLIAITHVPTSSGRVYTAEAVGRVARREGITFLLDACQSAGQMPLDVQALGCDYLTGTGRKYLRGPRGSGFLFASRKAMAKHEPATLDIHGATWTGKQDYELDPTAKRYEVYEMSMSAKVGLGVAVEYALGLGMTNMCERIHGLAALMRRKLLEQPGITIHDKGRRLCGIVSFTLGDHKPADVKTALAAEGINISVSAAPSTRLDFEARGLQAVARASVHYYNTEEEVDKLVAAIQTLSGHPGSTNGAAVT</sequence>
<protein>
    <recommendedName>
        <fullName evidence="5">Aminotransferase class V domain-containing protein</fullName>
    </recommendedName>
</protein>
<feature type="domain" description="Aminotransferase class V" evidence="5">
    <location>
        <begin position="20"/>
        <end position="385"/>
    </location>
</feature>
<evidence type="ECO:0000256" key="2">
    <source>
        <dbReference type="ARBA" id="ARBA00022898"/>
    </source>
</evidence>
<dbReference type="EMBL" id="JALJOV010000568">
    <property type="protein sequence ID" value="KAK9862697.1"/>
    <property type="molecule type" value="Genomic_DNA"/>
</dbReference>
<evidence type="ECO:0000259" key="5">
    <source>
        <dbReference type="Pfam" id="PF00266"/>
    </source>
</evidence>
<dbReference type="InterPro" id="IPR015422">
    <property type="entry name" value="PyrdxlP-dep_Trfase_small"/>
</dbReference>
<dbReference type="InterPro" id="IPR015421">
    <property type="entry name" value="PyrdxlP-dep_Trfase_major"/>
</dbReference>
<dbReference type="InterPro" id="IPR020578">
    <property type="entry name" value="Aminotrans_V_PyrdxlP_BS"/>
</dbReference>
<evidence type="ECO:0000313" key="6">
    <source>
        <dbReference type="EMBL" id="KAK9862697.1"/>
    </source>
</evidence>